<dbReference type="InterPro" id="IPR029063">
    <property type="entry name" value="SAM-dependent_MTases_sf"/>
</dbReference>
<dbReference type="InterPro" id="IPR051052">
    <property type="entry name" value="Diverse_substrate_MTase"/>
</dbReference>
<dbReference type="PANTHER" id="PTHR44942">
    <property type="entry name" value="METHYLTRANSF_11 DOMAIN-CONTAINING PROTEIN"/>
    <property type="match status" value="1"/>
</dbReference>
<dbReference type="InterPro" id="IPR041698">
    <property type="entry name" value="Methyltransf_25"/>
</dbReference>
<feature type="non-terminal residue" evidence="2">
    <location>
        <position position="53"/>
    </location>
</feature>
<comment type="caution">
    <text evidence="2">The sequence shown here is derived from an EMBL/GenBank/DDBJ whole genome shotgun (WGS) entry which is preliminary data.</text>
</comment>
<organism evidence="2 3">
    <name type="scientific">Cirrhinus mrigala</name>
    <name type="common">Mrigala</name>
    <dbReference type="NCBI Taxonomy" id="683832"/>
    <lineage>
        <taxon>Eukaryota</taxon>
        <taxon>Metazoa</taxon>
        <taxon>Chordata</taxon>
        <taxon>Craniata</taxon>
        <taxon>Vertebrata</taxon>
        <taxon>Euteleostomi</taxon>
        <taxon>Actinopterygii</taxon>
        <taxon>Neopterygii</taxon>
        <taxon>Teleostei</taxon>
        <taxon>Ostariophysi</taxon>
        <taxon>Cypriniformes</taxon>
        <taxon>Cyprinidae</taxon>
        <taxon>Labeoninae</taxon>
        <taxon>Labeonini</taxon>
        <taxon>Cirrhinus</taxon>
    </lineage>
</organism>
<keyword evidence="3" id="KW-1185">Reference proteome</keyword>
<reference evidence="2 3" key="1">
    <citation type="submission" date="2024-05" db="EMBL/GenBank/DDBJ databases">
        <title>Genome sequencing and assembly of Indian major carp, Cirrhinus mrigala (Hamilton, 1822).</title>
        <authorList>
            <person name="Mohindra V."/>
            <person name="Chowdhury L.M."/>
            <person name="Lal K."/>
            <person name="Jena J.K."/>
        </authorList>
    </citation>
    <scope>NUCLEOTIDE SEQUENCE [LARGE SCALE GENOMIC DNA]</scope>
    <source>
        <strain evidence="2">CM1030</strain>
        <tissue evidence="2">Blood</tissue>
    </source>
</reference>
<dbReference type="Proteomes" id="UP001529510">
    <property type="component" value="Unassembled WGS sequence"/>
</dbReference>
<dbReference type="AlphaFoldDB" id="A0ABD0S0I7"/>
<dbReference type="EMBL" id="JAMKFB020000001">
    <property type="protein sequence ID" value="KAL0204272.1"/>
    <property type="molecule type" value="Genomic_DNA"/>
</dbReference>
<dbReference type="Pfam" id="PF13649">
    <property type="entry name" value="Methyltransf_25"/>
    <property type="match status" value="1"/>
</dbReference>
<evidence type="ECO:0000313" key="3">
    <source>
        <dbReference type="Proteomes" id="UP001529510"/>
    </source>
</evidence>
<accession>A0ABD0S0I7</accession>
<dbReference type="SUPFAM" id="SSF53335">
    <property type="entry name" value="S-adenosyl-L-methionine-dependent methyltransferases"/>
    <property type="match status" value="1"/>
</dbReference>
<feature type="non-terminal residue" evidence="2">
    <location>
        <position position="1"/>
    </location>
</feature>
<dbReference type="Gene3D" id="3.40.50.150">
    <property type="entry name" value="Vaccinia Virus protein VP39"/>
    <property type="match status" value="1"/>
</dbReference>
<feature type="domain" description="Methyltransferase" evidence="1">
    <location>
        <begin position="9"/>
        <end position="47"/>
    </location>
</feature>
<sequence>IQGYLDLAVDVGCGSGQGTELLAPHFLTVVGIDVSPAQLEIASAKEHAPNVCY</sequence>
<gene>
    <name evidence="2" type="ORF">M9458_002290</name>
</gene>
<dbReference type="PANTHER" id="PTHR44942:SF9">
    <property type="entry name" value="NOVEL PROTEIN-RELATED"/>
    <property type="match status" value="1"/>
</dbReference>
<evidence type="ECO:0000259" key="1">
    <source>
        <dbReference type="Pfam" id="PF13649"/>
    </source>
</evidence>
<name>A0ABD0S0I7_CIRMR</name>
<evidence type="ECO:0000313" key="2">
    <source>
        <dbReference type="EMBL" id="KAL0204272.1"/>
    </source>
</evidence>
<protein>
    <recommendedName>
        <fullName evidence="1">Methyltransferase domain-containing protein</fullName>
    </recommendedName>
</protein>
<proteinExistence type="predicted"/>